<protein>
    <submittedName>
        <fullName evidence="2">Uncharacterized protein</fullName>
    </submittedName>
</protein>
<keyword evidence="3" id="KW-1185">Reference proteome</keyword>
<name>A0A812QIF5_9DINO</name>
<evidence type="ECO:0000313" key="3">
    <source>
        <dbReference type="Proteomes" id="UP000604046"/>
    </source>
</evidence>
<gene>
    <name evidence="2" type="ORF">SNAT2548_LOCUS20637</name>
</gene>
<dbReference type="EMBL" id="CAJNDS010002216">
    <property type="protein sequence ID" value="CAE7377921.1"/>
    <property type="molecule type" value="Genomic_DNA"/>
</dbReference>
<sequence>MFLEPAPQAPTEDLPLPEGFKPLVGFKLCPPGGVYLQLFFWLLDNVTDVIQIVTFVLHKDFGFAFFVGFFVAMGLVYALFVMVQLESDSIANRGGPIAGSVLLAPFRAAVESAEAGVATMTWGWILRAEQQIEAFLVRAKGAQMRRRSLMMIVSFDSEYNLNKPVTTIRSPRFLLLRMRKGQDKQGAVDQVQPVRSPLTTVFPNMCSLPSQGYIKISDILLYMIWQGISDLPELMPGREGLQKSPL</sequence>
<reference evidence="2" key="1">
    <citation type="submission" date="2021-02" db="EMBL/GenBank/DDBJ databases">
        <authorList>
            <person name="Dougan E. K."/>
            <person name="Rhodes N."/>
            <person name="Thang M."/>
            <person name="Chan C."/>
        </authorList>
    </citation>
    <scope>NUCLEOTIDE SEQUENCE</scope>
</reference>
<dbReference type="AlphaFoldDB" id="A0A812QIF5"/>
<accession>A0A812QIF5</accession>
<proteinExistence type="predicted"/>
<comment type="caution">
    <text evidence="2">The sequence shown here is derived from an EMBL/GenBank/DDBJ whole genome shotgun (WGS) entry which is preliminary data.</text>
</comment>
<evidence type="ECO:0000313" key="2">
    <source>
        <dbReference type="EMBL" id="CAE7377921.1"/>
    </source>
</evidence>
<keyword evidence="1" id="KW-0812">Transmembrane</keyword>
<evidence type="ECO:0000256" key="1">
    <source>
        <dbReference type="SAM" id="Phobius"/>
    </source>
</evidence>
<organism evidence="2 3">
    <name type="scientific">Symbiodinium natans</name>
    <dbReference type="NCBI Taxonomy" id="878477"/>
    <lineage>
        <taxon>Eukaryota</taxon>
        <taxon>Sar</taxon>
        <taxon>Alveolata</taxon>
        <taxon>Dinophyceae</taxon>
        <taxon>Suessiales</taxon>
        <taxon>Symbiodiniaceae</taxon>
        <taxon>Symbiodinium</taxon>
    </lineage>
</organism>
<dbReference type="Proteomes" id="UP000604046">
    <property type="component" value="Unassembled WGS sequence"/>
</dbReference>
<keyword evidence="1" id="KW-1133">Transmembrane helix</keyword>
<feature type="transmembrane region" description="Helical" evidence="1">
    <location>
        <begin position="63"/>
        <end position="83"/>
    </location>
</feature>
<keyword evidence="1" id="KW-0472">Membrane</keyword>